<dbReference type="Gene3D" id="3.30.1330.20">
    <property type="entry name" value="Tubulin/FtsZ, C-terminal domain"/>
    <property type="match status" value="1"/>
</dbReference>
<name>R4YXF9_9ACTN</name>
<comment type="similarity">
    <text evidence="1 8 10">Belongs to the FtsZ family.</text>
</comment>
<evidence type="ECO:0000256" key="11">
    <source>
        <dbReference type="SAM" id="MobiDB-lite"/>
    </source>
</evidence>
<dbReference type="GO" id="GO:0032153">
    <property type="term" value="C:cell division site"/>
    <property type="evidence" value="ECO:0007669"/>
    <property type="project" value="UniProtKB-UniRule"/>
</dbReference>
<evidence type="ECO:0000256" key="9">
    <source>
        <dbReference type="NCBIfam" id="TIGR00065"/>
    </source>
</evidence>
<keyword evidence="5 8" id="KW-0342">GTP-binding</keyword>
<dbReference type="InterPro" id="IPR003008">
    <property type="entry name" value="Tubulin_FtsZ_GTPase"/>
</dbReference>
<dbReference type="RefSeq" id="WP_012224643.1">
    <property type="nucleotide sequence ID" value="NZ_HG422565.1"/>
</dbReference>
<dbReference type="CDD" id="cd02201">
    <property type="entry name" value="FtsZ_type1"/>
    <property type="match status" value="1"/>
</dbReference>
<dbReference type="PROSITE" id="PS01134">
    <property type="entry name" value="FTSZ_1"/>
    <property type="match status" value="1"/>
</dbReference>
<dbReference type="InterPro" id="IPR000158">
    <property type="entry name" value="Cell_div_FtsZ"/>
</dbReference>
<dbReference type="InterPro" id="IPR008280">
    <property type="entry name" value="Tub_FtsZ_C"/>
</dbReference>
<feature type="binding site" evidence="8">
    <location>
        <position position="185"/>
    </location>
    <ligand>
        <name>GTP</name>
        <dbReference type="ChEBI" id="CHEBI:37565"/>
    </ligand>
</feature>
<dbReference type="InterPro" id="IPR037103">
    <property type="entry name" value="Tubulin/FtsZ-like_C"/>
</dbReference>
<dbReference type="Pfam" id="PF00091">
    <property type="entry name" value="Tubulin"/>
    <property type="match status" value="1"/>
</dbReference>
<dbReference type="SMART" id="SM00864">
    <property type="entry name" value="Tubulin"/>
    <property type="match status" value="1"/>
</dbReference>
<evidence type="ECO:0000313" key="14">
    <source>
        <dbReference type="EMBL" id="CCM62840.1"/>
    </source>
</evidence>
<keyword evidence="15" id="KW-1185">Reference proteome</keyword>
<sequence length="381" mass="39801">MAHNPQNYLAVIKVIGVGGAGCNAVNRMIDAGLKGVEFIGVNTDAQALLMSDADLKLDIGRELTRGLGAGSDPEVGRQAAEDHRTDIEESLRGADMVFITAGEGGGTGTGAAPVIADVAKSMGALTIGVVTRPFTFEGRRRSVQADQGIAKLKEKVDTLIVIPNDRLLSVANEKTSVMNAFKMADEVLLQGVQGITELITTPGMINTDFADVKMIMSDAGSALMGIGYGTGENRAVNSARQAISSHLLEAAIEGARGILLNISGGSDLTIFEVNEAAEIIHEVAHPDANIIFGTVMDEEMGDEVRITVIAAGFERWDDGGSPPAVQADQNAPAARPGSAPPAPAGPRERPQAPGEVPIADVFGDDDFLDGDDDFDVPSFLR</sequence>
<dbReference type="GO" id="GO:0000917">
    <property type="term" value="P:division septum assembly"/>
    <property type="evidence" value="ECO:0007669"/>
    <property type="project" value="UniProtKB-KW"/>
</dbReference>
<dbReference type="GO" id="GO:0003924">
    <property type="term" value="F:GTPase activity"/>
    <property type="evidence" value="ECO:0007669"/>
    <property type="project" value="UniProtKB-UniRule"/>
</dbReference>
<dbReference type="Pfam" id="PF12327">
    <property type="entry name" value="FtsZ_C"/>
    <property type="match status" value="1"/>
</dbReference>
<protein>
    <recommendedName>
        <fullName evidence="8 9">Cell division protein FtsZ</fullName>
    </recommendedName>
</protein>
<dbReference type="HOGENOM" id="CLU_024865_0_1_11"/>
<dbReference type="InterPro" id="IPR024757">
    <property type="entry name" value="FtsZ_C"/>
</dbReference>
<dbReference type="PROSITE" id="PS01135">
    <property type="entry name" value="FTSZ_2"/>
    <property type="match status" value="1"/>
</dbReference>
<evidence type="ECO:0000256" key="8">
    <source>
        <dbReference type="HAMAP-Rule" id="MF_00909"/>
    </source>
</evidence>
<feature type="domain" description="Tubulin/FtsZ GTPase" evidence="12">
    <location>
        <begin position="11"/>
        <end position="203"/>
    </location>
</feature>
<dbReference type="eggNOG" id="COG0206">
    <property type="taxonomic scope" value="Bacteria"/>
</dbReference>
<dbReference type="EMBL" id="CANL01000006">
    <property type="protein sequence ID" value="CCM62840.1"/>
    <property type="molecule type" value="Genomic_DNA"/>
</dbReference>
<feature type="binding site" evidence="8">
    <location>
        <begin position="106"/>
        <end position="108"/>
    </location>
    <ligand>
        <name>GTP</name>
        <dbReference type="ChEBI" id="CHEBI:37565"/>
    </ligand>
</feature>
<evidence type="ECO:0000259" key="12">
    <source>
        <dbReference type="SMART" id="SM00864"/>
    </source>
</evidence>
<dbReference type="Gene3D" id="3.40.50.1440">
    <property type="entry name" value="Tubulin/FtsZ, GTPase domain"/>
    <property type="match status" value="1"/>
</dbReference>
<evidence type="ECO:0000313" key="15">
    <source>
        <dbReference type="Proteomes" id="UP000018291"/>
    </source>
</evidence>
<comment type="subunit">
    <text evidence="8">Homodimer. Polymerizes to form a dynamic ring structure in a strictly GTP-dependent manner. Interacts directly with several other division proteins.</text>
</comment>
<dbReference type="STRING" id="1229780.BN381_140005"/>
<feature type="domain" description="Tubulin/FtsZ 2-layer sandwich" evidence="13">
    <location>
        <begin position="205"/>
        <end position="322"/>
    </location>
</feature>
<evidence type="ECO:0000256" key="2">
    <source>
        <dbReference type="ARBA" id="ARBA00022490"/>
    </source>
</evidence>
<accession>R4YXF9</accession>
<dbReference type="AlphaFoldDB" id="R4YXF9"/>
<evidence type="ECO:0000256" key="1">
    <source>
        <dbReference type="ARBA" id="ARBA00009690"/>
    </source>
</evidence>
<comment type="subcellular location">
    <subcellularLocation>
        <location evidence="8">Cytoplasm</location>
    </subcellularLocation>
    <text evidence="8">Assembles at midcell at the inner surface of the cytoplasmic membrane.</text>
</comment>
<dbReference type="SUPFAM" id="SSF55307">
    <property type="entry name" value="Tubulin C-terminal domain-like"/>
    <property type="match status" value="1"/>
</dbReference>
<proteinExistence type="inferred from homology"/>
<dbReference type="NCBIfam" id="TIGR00065">
    <property type="entry name" value="ftsZ"/>
    <property type="match status" value="1"/>
</dbReference>
<keyword evidence="7 8" id="KW-0131">Cell cycle</keyword>
<feature type="region of interest" description="Disordered" evidence="11">
    <location>
        <begin position="317"/>
        <end position="381"/>
    </location>
</feature>
<dbReference type="PANTHER" id="PTHR30314:SF3">
    <property type="entry name" value="MITOCHONDRIAL DIVISION PROTEIN FSZA"/>
    <property type="match status" value="1"/>
</dbReference>
<dbReference type="Proteomes" id="UP000018291">
    <property type="component" value="Unassembled WGS sequence"/>
</dbReference>
<dbReference type="SMART" id="SM00865">
    <property type="entry name" value="Tubulin_C"/>
    <property type="match status" value="1"/>
</dbReference>
<comment type="function">
    <text evidence="8 10">Essential cell division protein that forms a contractile ring structure (Z ring) at the future cell division site. The regulation of the ring assembly controls the timing and the location of cell division. One of the functions of the FtsZ ring is to recruit other cell division proteins to the septum to produce a new cell wall between the dividing cells. Binds GTP and shows GTPase activity.</text>
</comment>
<dbReference type="InterPro" id="IPR018316">
    <property type="entry name" value="Tubulin/FtsZ_2-layer-sand-dom"/>
</dbReference>
<dbReference type="GO" id="GO:0005737">
    <property type="term" value="C:cytoplasm"/>
    <property type="evidence" value="ECO:0007669"/>
    <property type="project" value="UniProtKB-SubCell"/>
</dbReference>
<dbReference type="InterPro" id="IPR020805">
    <property type="entry name" value="Cell_div_FtsZ_CS"/>
</dbReference>
<dbReference type="PANTHER" id="PTHR30314">
    <property type="entry name" value="CELL DIVISION PROTEIN FTSZ-RELATED"/>
    <property type="match status" value="1"/>
</dbReference>
<evidence type="ECO:0000256" key="10">
    <source>
        <dbReference type="RuleBase" id="RU000631"/>
    </source>
</evidence>
<organism evidence="14 15">
    <name type="scientific">Candidatus Neomicrothrix parvicella RN1</name>
    <dbReference type="NCBI Taxonomy" id="1229780"/>
    <lineage>
        <taxon>Bacteria</taxon>
        <taxon>Bacillati</taxon>
        <taxon>Actinomycetota</taxon>
        <taxon>Acidimicrobiia</taxon>
        <taxon>Acidimicrobiales</taxon>
        <taxon>Microthrixaceae</taxon>
        <taxon>Candidatus Neomicrothrix</taxon>
    </lineage>
</organism>
<feature type="binding site" evidence="8">
    <location>
        <position position="141"/>
    </location>
    <ligand>
        <name>GTP</name>
        <dbReference type="ChEBI" id="CHEBI:37565"/>
    </ligand>
</feature>
<evidence type="ECO:0000256" key="5">
    <source>
        <dbReference type="ARBA" id="ARBA00023134"/>
    </source>
</evidence>
<evidence type="ECO:0000256" key="6">
    <source>
        <dbReference type="ARBA" id="ARBA00023210"/>
    </source>
</evidence>
<evidence type="ECO:0000256" key="7">
    <source>
        <dbReference type="ARBA" id="ARBA00023306"/>
    </source>
</evidence>
<keyword evidence="3 8" id="KW-0132">Cell division</keyword>
<dbReference type="GO" id="GO:0051258">
    <property type="term" value="P:protein polymerization"/>
    <property type="evidence" value="ECO:0007669"/>
    <property type="project" value="UniProtKB-UniRule"/>
</dbReference>
<dbReference type="SUPFAM" id="SSF52490">
    <property type="entry name" value="Tubulin nucleotide-binding domain-like"/>
    <property type="match status" value="1"/>
</dbReference>
<dbReference type="GO" id="GO:0043093">
    <property type="term" value="P:FtsZ-dependent cytokinesis"/>
    <property type="evidence" value="ECO:0007669"/>
    <property type="project" value="UniProtKB-UniRule"/>
</dbReference>
<dbReference type="OrthoDB" id="9813375at2"/>
<dbReference type="GO" id="GO:0005525">
    <property type="term" value="F:GTP binding"/>
    <property type="evidence" value="ECO:0007669"/>
    <property type="project" value="UniProtKB-UniRule"/>
</dbReference>
<comment type="caution">
    <text evidence="14">The sequence shown here is derived from an EMBL/GenBank/DDBJ whole genome shotgun (WGS) entry which is preliminary data.</text>
</comment>
<keyword evidence="2 8" id="KW-0963">Cytoplasm</keyword>
<dbReference type="InterPro" id="IPR045061">
    <property type="entry name" value="FtsZ/CetZ"/>
</dbReference>
<evidence type="ECO:0000256" key="3">
    <source>
        <dbReference type="ARBA" id="ARBA00022618"/>
    </source>
</evidence>
<evidence type="ECO:0000259" key="13">
    <source>
        <dbReference type="SMART" id="SM00865"/>
    </source>
</evidence>
<gene>
    <name evidence="8 14" type="primary">ftsZ</name>
    <name evidence="14" type="ORF">BN381_140005</name>
</gene>
<feature type="binding site" evidence="8">
    <location>
        <position position="137"/>
    </location>
    <ligand>
        <name>GTP</name>
        <dbReference type="ChEBI" id="CHEBI:37565"/>
    </ligand>
</feature>
<dbReference type="InterPro" id="IPR036525">
    <property type="entry name" value="Tubulin/FtsZ_GTPase_sf"/>
</dbReference>
<dbReference type="FunFam" id="3.40.50.1440:FF:000023">
    <property type="entry name" value="Cell division protein FtsZ"/>
    <property type="match status" value="1"/>
</dbReference>
<evidence type="ECO:0000256" key="4">
    <source>
        <dbReference type="ARBA" id="ARBA00022741"/>
    </source>
</evidence>
<keyword evidence="6 8" id="KW-0717">Septation</keyword>
<keyword evidence="4 8" id="KW-0547">Nucleotide-binding</keyword>
<feature type="binding site" evidence="8">
    <location>
        <begin position="19"/>
        <end position="23"/>
    </location>
    <ligand>
        <name>GTP</name>
        <dbReference type="ChEBI" id="CHEBI:37565"/>
    </ligand>
</feature>
<dbReference type="PRINTS" id="PR00423">
    <property type="entry name" value="CELLDVISFTSZ"/>
</dbReference>
<feature type="compositionally biased region" description="Acidic residues" evidence="11">
    <location>
        <begin position="362"/>
        <end position="375"/>
    </location>
</feature>
<reference evidence="14 15" key="1">
    <citation type="journal article" date="2013" name="ISME J.">
        <title>Metabolic model for the filamentous 'Candidatus Microthrix parvicella' based on genomic and metagenomic analyses.</title>
        <authorList>
            <person name="Jon McIlroy S."/>
            <person name="Kristiansen R."/>
            <person name="Albertsen M."/>
            <person name="Michael Karst S."/>
            <person name="Rossetti S."/>
            <person name="Lund Nielsen J."/>
            <person name="Tandoi V."/>
            <person name="James Seviour R."/>
            <person name="Nielsen P.H."/>
        </authorList>
    </citation>
    <scope>NUCLEOTIDE SEQUENCE [LARGE SCALE GENOMIC DNA]</scope>
    <source>
        <strain evidence="14 15">RN1</strain>
    </source>
</reference>
<dbReference type="HAMAP" id="MF_00909">
    <property type="entry name" value="FtsZ"/>
    <property type="match status" value="1"/>
</dbReference>